<dbReference type="Proteomes" id="UP000219338">
    <property type="component" value="Unassembled WGS sequence"/>
</dbReference>
<gene>
    <name evidence="2" type="ORF">ARMOST_11399</name>
</gene>
<dbReference type="AlphaFoldDB" id="A0A284RH12"/>
<evidence type="ECO:0000313" key="2">
    <source>
        <dbReference type="EMBL" id="SJL08040.1"/>
    </source>
</evidence>
<keyword evidence="3" id="KW-1185">Reference proteome</keyword>
<dbReference type="EMBL" id="FUEG01000009">
    <property type="protein sequence ID" value="SJL08040.1"/>
    <property type="molecule type" value="Genomic_DNA"/>
</dbReference>
<organism evidence="2 3">
    <name type="scientific">Armillaria ostoyae</name>
    <name type="common">Armillaria root rot fungus</name>
    <dbReference type="NCBI Taxonomy" id="47428"/>
    <lineage>
        <taxon>Eukaryota</taxon>
        <taxon>Fungi</taxon>
        <taxon>Dikarya</taxon>
        <taxon>Basidiomycota</taxon>
        <taxon>Agaricomycotina</taxon>
        <taxon>Agaricomycetes</taxon>
        <taxon>Agaricomycetidae</taxon>
        <taxon>Agaricales</taxon>
        <taxon>Marasmiineae</taxon>
        <taxon>Physalacriaceae</taxon>
        <taxon>Armillaria</taxon>
    </lineage>
</organism>
<proteinExistence type="predicted"/>
<feature type="region of interest" description="Disordered" evidence="1">
    <location>
        <begin position="55"/>
        <end position="74"/>
    </location>
</feature>
<accession>A0A284RH12</accession>
<name>A0A284RH12_ARMOS</name>
<evidence type="ECO:0000313" key="3">
    <source>
        <dbReference type="Proteomes" id="UP000219338"/>
    </source>
</evidence>
<evidence type="ECO:0000256" key="1">
    <source>
        <dbReference type="SAM" id="MobiDB-lite"/>
    </source>
</evidence>
<reference evidence="3" key="1">
    <citation type="journal article" date="2017" name="Nat. Ecol. Evol.">
        <title>Genome expansion and lineage-specific genetic innovations in the forest pathogenic fungi Armillaria.</title>
        <authorList>
            <person name="Sipos G."/>
            <person name="Prasanna A.N."/>
            <person name="Walter M.C."/>
            <person name="O'Connor E."/>
            <person name="Balint B."/>
            <person name="Krizsan K."/>
            <person name="Kiss B."/>
            <person name="Hess J."/>
            <person name="Varga T."/>
            <person name="Slot J."/>
            <person name="Riley R."/>
            <person name="Boka B."/>
            <person name="Rigling D."/>
            <person name="Barry K."/>
            <person name="Lee J."/>
            <person name="Mihaltcheva S."/>
            <person name="LaButti K."/>
            <person name="Lipzen A."/>
            <person name="Waldron R."/>
            <person name="Moloney N.M."/>
            <person name="Sperisen C."/>
            <person name="Kredics L."/>
            <person name="Vagvoelgyi C."/>
            <person name="Patrignani A."/>
            <person name="Fitzpatrick D."/>
            <person name="Nagy I."/>
            <person name="Doyle S."/>
            <person name="Anderson J.B."/>
            <person name="Grigoriev I.V."/>
            <person name="Gueldener U."/>
            <person name="Muensterkoetter M."/>
            <person name="Nagy L.G."/>
        </authorList>
    </citation>
    <scope>NUCLEOTIDE SEQUENCE [LARGE SCALE GENOMIC DNA]</scope>
    <source>
        <strain evidence="3">C18/9</strain>
    </source>
</reference>
<protein>
    <submittedName>
        <fullName evidence="2">Uncharacterized protein</fullName>
    </submittedName>
</protein>
<sequence>MLGSLMVVAVSTGECENGLEVDAPFALMGINGWLDSLSNAPTTIASRAPRCLPLPTPSSPDIGIPHATQPSCLP</sequence>